<evidence type="ECO:0000256" key="7">
    <source>
        <dbReference type="SAM" id="Phobius"/>
    </source>
</evidence>
<feature type="transmembrane region" description="Helical" evidence="7">
    <location>
        <begin position="165"/>
        <end position="185"/>
    </location>
</feature>
<protein>
    <recommendedName>
        <fullName evidence="10">Choline transporter</fullName>
    </recommendedName>
</protein>
<dbReference type="VEuPathDB" id="FungiDB:A1O9_03055"/>
<sequence length="542" mass="58407">MSEAKQPVQDQESATSSQATPNDGGLVNASGHVQELQRNFSLLSLAGVGLVVGNVWPAIGGSILVAIFNGGPPGVLYEFIVVSVFYWTVAASIAELASAIPSSAGVYHWASVTPGKKWGRIVGFYAGWWNTLAWILGAASMTAIFSNTIVQMYALKHPDFTAEAWHVFVTYVITTWIACALVCFFNNAMPYLNQIGIFFILAGFIITVIVCAVMPGRGGRPGHATSAFVWKDWTAEIGYPSGFVFVAGMLNGAYSVGTPDTTTHLAEEIPYPQRNVPIAIFCQVSIGFVTGLAYLIAIMYAINDYDALFESPYPIAEIYRQATGSADGAIGLLALVMICIGICVVGLYITSGRTLWALSRDGAVPFPRIVSKVSERFGMPFNATVIVAIIVTVLGAIYVGSTTAFNAFVGSFVLMSSSSYIAAILPNLLTGRKNIEVYGPFELKGWKGYVLNAIACSYMIVWFVIYCFPYALPTDAKSMNYASLIWGGFTILVSAWWFLGARRHYEGPPMVRDGGHATLADTMKKVDSHIQRAASVKSNTVG</sequence>
<keyword evidence="2" id="KW-0813">Transport</keyword>
<keyword evidence="3 7" id="KW-0812">Transmembrane</keyword>
<evidence type="ECO:0000256" key="3">
    <source>
        <dbReference type="ARBA" id="ARBA00022692"/>
    </source>
</evidence>
<dbReference type="GO" id="GO:0006865">
    <property type="term" value="P:amino acid transport"/>
    <property type="evidence" value="ECO:0007669"/>
    <property type="project" value="InterPro"/>
</dbReference>
<dbReference type="STRING" id="1182545.A0A072PQ67"/>
<dbReference type="PIRSF" id="PIRSF006060">
    <property type="entry name" value="AA_transporter"/>
    <property type="match status" value="1"/>
</dbReference>
<evidence type="ECO:0000313" key="8">
    <source>
        <dbReference type="EMBL" id="KEF61488.1"/>
    </source>
</evidence>
<feature type="transmembrane region" description="Helical" evidence="7">
    <location>
        <begin position="478"/>
        <end position="499"/>
    </location>
</feature>
<evidence type="ECO:0008006" key="10">
    <source>
        <dbReference type="Google" id="ProtNLM"/>
    </source>
</evidence>
<keyword evidence="4 7" id="KW-1133">Transmembrane helix</keyword>
<dbReference type="Pfam" id="PF13520">
    <property type="entry name" value="AA_permease_2"/>
    <property type="match status" value="1"/>
</dbReference>
<evidence type="ECO:0000256" key="4">
    <source>
        <dbReference type="ARBA" id="ARBA00022989"/>
    </source>
</evidence>
<feature type="transmembrane region" description="Helical" evidence="7">
    <location>
        <begin position="197"/>
        <end position="217"/>
    </location>
</feature>
<dbReference type="PROSITE" id="PS00218">
    <property type="entry name" value="AMINO_ACID_PERMEASE_1"/>
    <property type="match status" value="1"/>
</dbReference>
<comment type="subcellular location">
    <subcellularLocation>
        <location evidence="1">Membrane</location>
        <topology evidence="1">Multi-pass membrane protein</topology>
    </subcellularLocation>
</comment>
<dbReference type="Gene3D" id="1.20.1740.10">
    <property type="entry name" value="Amino acid/polyamine transporter I"/>
    <property type="match status" value="1"/>
</dbReference>
<organism evidence="8 9">
    <name type="scientific">Exophiala aquamarina CBS 119918</name>
    <dbReference type="NCBI Taxonomy" id="1182545"/>
    <lineage>
        <taxon>Eukaryota</taxon>
        <taxon>Fungi</taxon>
        <taxon>Dikarya</taxon>
        <taxon>Ascomycota</taxon>
        <taxon>Pezizomycotina</taxon>
        <taxon>Eurotiomycetes</taxon>
        <taxon>Chaetothyriomycetidae</taxon>
        <taxon>Chaetothyriales</taxon>
        <taxon>Herpotrichiellaceae</taxon>
        <taxon>Exophiala</taxon>
    </lineage>
</organism>
<feature type="compositionally biased region" description="Polar residues" evidence="6">
    <location>
        <begin position="8"/>
        <end position="21"/>
    </location>
</feature>
<dbReference type="HOGENOM" id="CLU_004495_2_1_1"/>
<keyword evidence="5 7" id="KW-0472">Membrane</keyword>
<feature type="transmembrane region" description="Helical" evidence="7">
    <location>
        <begin position="405"/>
        <end position="429"/>
    </location>
</feature>
<dbReference type="GO" id="GO:0022857">
    <property type="term" value="F:transmembrane transporter activity"/>
    <property type="evidence" value="ECO:0007669"/>
    <property type="project" value="InterPro"/>
</dbReference>
<keyword evidence="9" id="KW-1185">Reference proteome</keyword>
<dbReference type="AlphaFoldDB" id="A0A072PQ67"/>
<feature type="transmembrane region" description="Helical" evidence="7">
    <location>
        <begin position="377"/>
        <end position="399"/>
    </location>
</feature>
<dbReference type="Proteomes" id="UP000027920">
    <property type="component" value="Unassembled WGS sequence"/>
</dbReference>
<dbReference type="InterPro" id="IPR004840">
    <property type="entry name" value="Amino_acid_permease_CS"/>
</dbReference>
<dbReference type="OrthoDB" id="3900342at2759"/>
<feature type="transmembrane region" description="Helical" evidence="7">
    <location>
        <begin position="278"/>
        <end position="302"/>
    </location>
</feature>
<evidence type="ECO:0000256" key="5">
    <source>
        <dbReference type="ARBA" id="ARBA00023136"/>
    </source>
</evidence>
<evidence type="ECO:0000256" key="2">
    <source>
        <dbReference type="ARBA" id="ARBA00022448"/>
    </source>
</evidence>
<dbReference type="EMBL" id="AMGV01000002">
    <property type="protein sequence ID" value="KEF61488.1"/>
    <property type="molecule type" value="Genomic_DNA"/>
</dbReference>
<feature type="transmembrane region" description="Helical" evidence="7">
    <location>
        <begin position="449"/>
        <end position="472"/>
    </location>
</feature>
<feature type="transmembrane region" description="Helical" evidence="7">
    <location>
        <begin position="237"/>
        <end position="257"/>
    </location>
</feature>
<dbReference type="GO" id="GO:0016020">
    <property type="term" value="C:membrane"/>
    <property type="evidence" value="ECO:0007669"/>
    <property type="project" value="UniProtKB-SubCell"/>
</dbReference>
<evidence type="ECO:0000256" key="1">
    <source>
        <dbReference type="ARBA" id="ARBA00004141"/>
    </source>
</evidence>
<proteinExistence type="predicted"/>
<feature type="transmembrane region" description="Helical" evidence="7">
    <location>
        <begin position="79"/>
        <end position="100"/>
    </location>
</feature>
<dbReference type="PANTHER" id="PTHR45649:SF27">
    <property type="entry name" value="CHOLINE TRANSPORTER (EUROFUNG)"/>
    <property type="match status" value="1"/>
</dbReference>
<dbReference type="GeneID" id="25277994"/>
<evidence type="ECO:0000256" key="6">
    <source>
        <dbReference type="SAM" id="MobiDB-lite"/>
    </source>
</evidence>
<accession>A0A072PQ67</accession>
<dbReference type="InterPro" id="IPR002293">
    <property type="entry name" value="AA/rel_permease1"/>
</dbReference>
<feature type="region of interest" description="Disordered" evidence="6">
    <location>
        <begin position="1"/>
        <end position="24"/>
    </location>
</feature>
<dbReference type="PANTHER" id="PTHR45649">
    <property type="entry name" value="AMINO-ACID PERMEASE BAT1"/>
    <property type="match status" value="1"/>
</dbReference>
<evidence type="ECO:0000313" key="9">
    <source>
        <dbReference type="Proteomes" id="UP000027920"/>
    </source>
</evidence>
<feature type="transmembrane region" description="Helical" evidence="7">
    <location>
        <begin position="42"/>
        <end position="67"/>
    </location>
</feature>
<feature type="transmembrane region" description="Helical" evidence="7">
    <location>
        <begin position="329"/>
        <end position="350"/>
    </location>
</feature>
<name>A0A072PQ67_9EURO</name>
<gene>
    <name evidence="8" type="ORF">A1O9_03055</name>
</gene>
<reference evidence="8 9" key="1">
    <citation type="submission" date="2013-03" db="EMBL/GenBank/DDBJ databases">
        <title>The Genome Sequence of Exophiala aquamarina CBS 119918.</title>
        <authorList>
            <consortium name="The Broad Institute Genomics Platform"/>
            <person name="Cuomo C."/>
            <person name="de Hoog S."/>
            <person name="Gorbushina A."/>
            <person name="Walker B."/>
            <person name="Young S.K."/>
            <person name="Zeng Q."/>
            <person name="Gargeya S."/>
            <person name="Fitzgerald M."/>
            <person name="Haas B."/>
            <person name="Abouelleil A."/>
            <person name="Allen A.W."/>
            <person name="Alvarado L."/>
            <person name="Arachchi H.M."/>
            <person name="Berlin A.M."/>
            <person name="Chapman S.B."/>
            <person name="Gainer-Dewar J."/>
            <person name="Goldberg J."/>
            <person name="Griggs A."/>
            <person name="Gujja S."/>
            <person name="Hansen M."/>
            <person name="Howarth C."/>
            <person name="Imamovic A."/>
            <person name="Ireland A."/>
            <person name="Larimer J."/>
            <person name="McCowan C."/>
            <person name="Murphy C."/>
            <person name="Pearson M."/>
            <person name="Poon T.W."/>
            <person name="Priest M."/>
            <person name="Roberts A."/>
            <person name="Saif S."/>
            <person name="Shea T."/>
            <person name="Sisk P."/>
            <person name="Sykes S."/>
            <person name="Wortman J."/>
            <person name="Nusbaum C."/>
            <person name="Birren B."/>
        </authorList>
    </citation>
    <scope>NUCLEOTIDE SEQUENCE [LARGE SCALE GENOMIC DNA]</scope>
    <source>
        <strain evidence="8 9">CBS 119918</strain>
    </source>
</reference>
<feature type="transmembrane region" description="Helical" evidence="7">
    <location>
        <begin position="121"/>
        <end position="145"/>
    </location>
</feature>
<dbReference type="RefSeq" id="XP_013264078.1">
    <property type="nucleotide sequence ID" value="XM_013408624.1"/>
</dbReference>
<comment type="caution">
    <text evidence="8">The sequence shown here is derived from an EMBL/GenBank/DDBJ whole genome shotgun (WGS) entry which is preliminary data.</text>
</comment>